<feature type="region of interest" description="Disordered" evidence="1">
    <location>
        <begin position="517"/>
        <end position="617"/>
    </location>
</feature>
<dbReference type="PANTHER" id="PTHR15989:SF5">
    <property type="entry name" value="VEZATIN"/>
    <property type="match status" value="1"/>
</dbReference>
<dbReference type="AlphaFoldDB" id="A0AAV7XY90"/>
<dbReference type="GO" id="GO:0005886">
    <property type="term" value="C:plasma membrane"/>
    <property type="evidence" value="ECO:0007669"/>
    <property type="project" value="TreeGrafter"/>
</dbReference>
<feature type="compositionally biased region" description="Basic and acidic residues" evidence="1">
    <location>
        <begin position="536"/>
        <end position="546"/>
    </location>
</feature>
<feature type="compositionally biased region" description="Basic and acidic residues" evidence="1">
    <location>
        <begin position="587"/>
        <end position="617"/>
    </location>
</feature>
<sequence length="657" mass="75009">MEHGDEDESLVLKGSALYEYLQSNGLTNFDTYEKKYSETTLLQQERETEQCLQITPPAPQWAVDHLDCILKCGLLLEDHQRFIESYRPLEVQESSWCVRNLIVFTGPLLWLWGSISKTSRPSVVRPLLWTAFGVHSLSVIFHIKGMLKRRSMSQAVCKLQVTLSNLEKVYVRFKWMLLLVHQNELINLKTFRRQRELLDLKKKLRMLLLGGIHKFFEFFAKLQVVPLSIDVDPTLQSLAADDINGDENEDTSCSLDRLKKLLNVYILVQSEFLRRLAVCFCPHLWNESTPLAIVNYSQTQFPVILNWSCDILKTISQEQRFFKSVVECKDLANVQKLPAASVWDFSDVYVSVRSANIHFQSLLIQLQGLQDILENGGCEQTKENKEFLNTIAGILNNINKDINSGQLCIDTSLVQILKMSNAHSPPAKISHPELGSSTFEDPDGCGDTTTVPPPQDEVFELTVPMEQISTSDEEEWNDITMESALMKKKEKETSKKVLLELKTVLVKKAEEWKEREKRALESKGIPYTPPEQVKSFLEEETRKQDSYDSYNSDESMEFLPTTSQNEWPLPRLKGNVQTHRSFRGSKAGHERSTAVKCTSEPEHQSGKDDESLKEREPLRMGFGASLLAEAMAKSLAMRNAVKEDVFLNSDEENSSED</sequence>
<dbReference type="EMBL" id="JAPTSV010000002">
    <property type="protein sequence ID" value="KAJ1530325.1"/>
    <property type="molecule type" value="Genomic_DNA"/>
</dbReference>
<dbReference type="PANTHER" id="PTHR15989">
    <property type="entry name" value="VEZATIN"/>
    <property type="match status" value="1"/>
</dbReference>
<organism evidence="2 3">
    <name type="scientific">Megalurothrips usitatus</name>
    <name type="common">bean blossom thrips</name>
    <dbReference type="NCBI Taxonomy" id="439358"/>
    <lineage>
        <taxon>Eukaryota</taxon>
        <taxon>Metazoa</taxon>
        <taxon>Ecdysozoa</taxon>
        <taxon>Arthropoda</taxon>
        <taxon>Hexapoda</taxon>
        <taxon>Insecta</taxon>
        <taxon>Pterygota</taxon>
        <taxon>Neoptera</taxon>
        <taxon>Paraneoptera</taxon>
        <taxon>Thysanoptera</taxon>
        <taxon>Terebrantia</taxon>
        <taxon>Thripoidea</taxon>
        <taxon>Thripidae</taxon>
        <taxon>Megalurothrips</taxon>
    </lineage>
</organism>
<protein>
    <recommendedName>
        <fullName evidence="4">Vezatin</fullName>
    </recommendedName>
</protein>
<evidence type="ECO:0000313" key="3">
    <source>
        <dbReference type="Proteomes" id="UP001075354"/>
    </source>
</evidence>
<proteinExistence type="predicted"/>
<name>A0AAV7XY90_9NEOP</name>
<comment type="caution">
    <text evidence="2">The sequence shown here is derived from an EMBL/GenBank/DDBJ whole genome shotgun (WGS) entry which is preliminary data.</text>
</comment>
<dbReference type="GO" id="GO:0098609">
    <property type="term" value="P:cell-cell adhesion"/>
    <property type="evidence" value="ECO:0007669"/>
    <property type="project" value="InterPro"/>
</dbReference>
<evidence type="ECO:0000313" key="2">
    <source>
        <dbReference type="EMBL" id="KAJ1530325.1"/>
    </source>
</evidence>
<gene>
    <name evidence="2" type="ORF">ONE63_005241</name>
</gene>
<dbReference type="InterPro" id="IPR026858">
    <property type="entry name" value="Vezatin"/>
</dbReference>
<reference evidence="2" key="1">
    <citation type="submission" date="2022-12" db="EMBL/GenBank/DDBJ databases">
        <title>Chromosome-level genome assembly of the bean flower thrips Megalurothrips usitatus.</title>
        <authorList>
            <person name="Ma L."/>
            <person name="Liu Q."/>
            <person name="Li H."/>
            <person name="Cai W."/>
        </authorList>
    </citation>
    <scope>NUCLEOTIDE SEQUENCE</scope>
    <source>
        <strain evidence="2">Cailab_2022a</strain>
    </source>
</reference>
<accession>A0AAV7XY90</accession>
<evidence type="ECO:0000256" key="1">
    <source>
        <dbReference type="SAM" id="MobiDB-lite"/>
    </source>
</evidence>
<keyword evidence="3" id="KW-1185">Reference proteome</keyword>
<dbReference type="Proteomes" id="UP001075354">
    <property type="component" value="Chromosome 2"/>
</dbReference>
<evidence type="ECO:0008006" key="4">
    <source>
        <dbReference type="Google" id="ProtNLM"/>
    </source>
</evidence>